<reference evidence="3 4" key="1">
    <citation type="submission" date="2022-08" db="EMBL/GenBank/DDBJ databases">
        <title>Myroides zhujiangensis sp. nov., a novel bacterium isolated from sediment in the Pearl River Estuary.</title>
        <authorList>
            <person name="Cui L."/>
        </authorList>
    </citation>
    <scope>NUCLEOTIDE SEQUENCE [LARGE SCALE GENOMIC DNA]</scope>
    <source>
        <strain evidence="3 4">SCSIO 72103</strain>
    </source>
</reference>
<gene>
    <name evidence="3" type="ORF">NPX36_08870</name>
</gene>
<keyword evidence="4" id="KW-1185">Reference proteome</keyword>
<evidence type="ECO:0000313" key="3">
    <source>
        <dbReference type="EMBL" id="UUV20477.1"/>
    </source>
</evidence>
<keyword evidence="1" id="KW-0472">Membrane</keyword>
<evidence type="ECO:0000256" key="1">
    <source>
        <dbReference type="SAM" id="Phobius"/>
    </source>
</evidence>
<organism evidence="3 4">
    <name type="scientific">Paenimyroides aestuarii</name>
    <dbReference type="NCBI Taxonomy" id="2968490"/>
    <lineage>
        <taxon>Bacteria</taxon>
        <taxon>Pseudomonadati</taxon>
        <taxon>Bacteroidota</taxon>
        <taxon>Flavobacteriia</taxon>
        <taxon>Flavobacteriales</taxon>
        <taxon>Flavobacteriaceae</taxon>
        <taxon>Paenimyroides</taxon>
    </lineage>
</organism>
<sequence length="338" mass="39506">MKKIIVLLFLFPSILFANMAKPWVDGSMHSVLFGAANATVKNEIIDIRLVRDSIEETYFANFSIKYRILSEQKQKLPLLFIAIDLYDKKYIKVNNQSTVILPLDFEKNTYPFFKKNEKGTFIMYDKYNEVPVNQNDVIYFSADLEKGENVIEVRYDASLQYNTYGFVTTYELLYSLSPSKFWKSFGDIEVNLILDENLEFIKSNLGAEKTENKILHWNISPKNHENIAISITEKTSFLSKILLFLQPLGISILALIGMLFLHFKWMKFNPTRNTLFFGLIIFPILFFVVYFLSFHLIDFSLSKTNTKHGYTFFIVIIYPIVLLLYGLFAWGCYKIIRK</sequence>
<feature type="chain" id="PRO_5046879808" evidence="2">
    <location>
        <begin position="18"/>
        <end position="338"/>
    </location>
</feature>
<keyword evidence="1" id="KW-0812">Transmembrane</keyword>
<feature type="transmembrane region" description="Helical" evidence="1">
    <location>
        <begin position="275"/>
        <end position="297"/>
    </location>
</feature>
<dbReference type="EMBL" id="CP102382">
    <property type="protein sequence ID" value="UUV20477.1"/>
    <property type="molecule type" value="Genomic_DNA"/>
</dbReference>
<dbReference type="RefSeq" id="WP_257498378.1">
    <property type="nucleotide sequence ID" value="NZ_CP102382.1"/>
</dbReference>
<feature type="signal peptide" evidence="2">
    <location>
        <begin position="1"/>
        <end position="17"/>
    </location>
</feature>
<proteinExistence type="predicted"/>
<protein>
    <submittedName>
        <fullName evidence="3">Uncharacterized protein</fullName>
    </submittedName>
</protein>
<feature type="transmembrane region" description="Helical" evidence="1">
    <location>
        <begin position="241"/>
        <end position="263"/>
    </location>
</feature>
<evidence type="ECO:0000313" key="4">
    <source>
        <dbReference type="Proteomes" id="UP001317001"/>
    </source>
</evidence>
<accession>A0ABY5NPQ3</accession>
<dbReference type="Proteomes" id="UP001317001">
    <property type="component" value="Chromosome"/>
</dbReference>
<name>A0ABY5NPQ3_9FLAO</name>
<evidence type="ECO:0000256" key="2">
    <source>
        <dbReference type="SAM" id="SignalP"/>
    </source>
</evidence>
<keyword evidence="2" id="KW-0732">Signal</keyword>
<keyword evidence="1" id="KW-1133">Transmembrane helix</keyword>
<feature type="transmembrane region" description="Helical" evidence="1">
    <location>
        <begin position="309"/>
        <end position="333"/>
    </location>
</feature>